<dbReference type="Proteomes" id="UP000663419">
    <property type="component" value="Chromosome 5"/>
</dbReference>
<gene>
    <name evidence="2" type="ORF">I7I53_04846</name>
</gene>
<dbReference type="VEuPathDB" id="FungiDB:I7I53_04846"/>
<sequence length="60" mass="7163">MLERRCGISDRTNSRCSLWVFIHTPVANMMAHGIVYSYLFQVLRKEIQEFRITSRPVEYI</sequence>
<dbReference type="EMBL" id="CP069106">
    <property type="protein sequence ID" value="QSS56588.1"/>
    <property type="molecule type" value="Genomic_DNA"/>
</dbReference>
<keyword evidence="1" id="KW-1133">Transmembrane helix</keyword>
<evidence type="ECO:0000313" key="3">
    <source>
        <dbReference type="Proteomes" id="UP000663419"/>
    </source>
</evidence>
<feature type="transmembrane region" description="Helical" evidence="1">
    <location>
        <begin position="20"/>
        <end position="40"/>
    </location>
</feature>
<protein>
    <submittedName>
        <fullName evidence="2">Uncharacterized protein</fullName>
    </submittedName>
</protein>
<keyword evidence="1" id="KW-0472">Membrane</keyword>
<organism evidence="2 3">
    <name type="scientific">Ajellomyces capsulatus (strain H88)</name>
    <name type="common">Darling's disease fungus</name>
    <name type="synonym">Histoplasma capsulatum</name>
    <dbReference type="NCBI Taxonomy" id="544711"/>
    <lineage>
        <taxon>Eukaryota</taxon>
        <taxon>Fungi</taxon>
        <taxon>Dikarya</taxon>
        <taxon>Ascomycota</taxon>
        <taxon>Pezizomycotina</taxon>
        <taxon>Eurotiomycetes</taxon>
        <taxon>Eurotiomycetidae</taxon>
        <taxon>Onygenales</taxon>
        <taxon>Ajellomycetaceae</taxon>
        <taxon>Histoplasma</taxon>
    </lineage>
</organism>
<reference evidence="2" key="1">
    <citation type="submission" date="2021-01" db="EMBL/GenBank/DDBJ databases">
        <title>Chromosome-level genome assembly of a human fungal pathogen reveals clustering of transcriptionally co-regulated genes.</title>
        <authorList>
            <person name="Voorhies M."/>
            <person name="Cohen S."/>
            <person name="Shea T.P."/>
            <person name="Petrus S."/>
            <person name="Munoz J.F."/>
            <person name="Poplawski S."/>
            <person name="Goldman W.E."/>
            <person name="Michael T."/>
            <person name="Cuomo C.A."/>
            <person name="Sil A."/>
            <person name="Beyhan S."/>
        </authorList>
    </citation>
    <scope>NUCLEOTIDE SEQUENCE</scope>
    <source>
        <strain evidence="2">H88</strain>
    </source>
</reference>
<evidence type="ECO:0000256" key="1">
    <source>
        <dbReference type="SAM" id="Phobius"/>
    </source>
</evidence>
<name>A0A8A1LQP6_AJEC8</name>
<evidence type="ECO:0000313" key="2">
    <source>
        <dbReference type="EMBL" id="QSS56588.1"/>
    </source>
</evidence>
<proteinExistence type="predicted"/>
<accession>A0A8A1LQP6</accession>
<keyword evidence="1" id="KW-0812">Transmembrane</keyword>
<dbReference type="AlphaFoldDB" id="A0A8A1LQP6"/>